<proteinExistence type="predicted"/>
<dbReference type="Proteomes" id="UP000318538">
    <property type="component" value="Chromosome"/>
</dbReference>
<feature type="coiled-coil region" evidence="1">
    <location>
        <begin position="304"/>
        <end position="383"/>
    </location>
</feature>
<dbReference type="EMBL" id="CP036525">
    <property type="protein sequence ID" value="QDT07173.1"/>
    <property type="molecule type" value="Genomic_DNA"/>
</dbReference>
<reference evidence="4 5" key="1">
    <citation type="submission" date="2019-02" db="EMBL/GenBank/DDBJ databases">
        <title>Deep-cultivation of Planctomycetes and their phenomic and genomic characterization uncovers novel biology.</title>
        <authorList>
            <person name="Wiegand S."/>
            <person name="Jogler M."/>
            <person name="Boedeker C."/>
            <person name="Pinto D."/>
            <person name="Vollmers J."/>
            <person name="Rivas-Marin E."/>
            <person name="Kohn T."/>
            <person name="Peeters S.H."/>
            <person name="Heuer A."/>
            <person name="Rast P."/>
            <person name="Oberbeckmann S."/>
            <person name="Bunk B."/>
            <person name="Jeske O."/>
            <person name="Meyerdierks A."/>
            <person name="Storesund J.E."/>
            <person name="Kallscheuer N."/>
            <person name="Luecker S."/>
            <person name="Lage O.M."/>
            <person name="Pohl T."/>
            <person name="Merkel B.J."/>
            <person name="Hornburger P."/>
            <person name="Mueller R.-W."/>
            <person name="Bruemmer F."/>
            <person name="Labrenz M."/>
            <person name="Spormann A.M."/>
            <person name="Op den Camp H."/>
            <person name="Overmann J."/>
            <person name="Amann R."/>
            <person name="Jetten M.S.M."/>
            <person name="Mascher T."/>
            <person name="Medema M.H."/>
            <person name="Devos D.P."/>
            <person name="Kaster A.-K."/>
            <person name="Ovreas L."/>
            <person name="Rohde M."/>
            <person name="Galperin M.Y."/>
            <person name="Jogler C."/>
        </authorList>
    </citation>
    <scope>NUCLEOTIDE SEQUENCE [LARGE SCALE GENOMIC DNA]</scope>
    <source>
        <strain evidence="4 5">K22_7</strain>
    </source>
</reference>
<evidence type="ECO:0000259" key="3">
    <source>
        <dbReference type="PROSITE" id="PS50006"/>
    </source>
</evidence>
<dbReference type="InterPro" id="IPR000253">
    <property type="entry name" value="FHA_dom"/>
</dbReference>
<keyword evidence="5" id="KW-1185">Reference proteome</keyword>
<keyword evidence="1" id="KW-0175">Coiled coil</keyword>
<protein>
    <submittedName>
        <fullName evidence="4">Chromosome partition protein Smc</fullName>
    </submittedName>
</protein>
<dbReference type="PROSITE" id="PS50006">
    <property type="entry name" value="FHA_DOMAIN"/>
    <property type="match status" value="1"/>
</dbReference>
<sequence length="470" mass="53216">MIDRATQNRTIRLTATHELGSTEHHDLKQDQSVFVGSSSNCGFRLVGNDLSEIHCHIGIEDGKLMVQDWMSSQGTRVNGELISAQVEIQPDDIVQIGKYEISFSSIGSNSYATAPIAKVTAEPPPPVVATPAVETSVVETSVVETSVDRQIQQQSPAALPAESSSNSDTTMDVPDDETPNSFDFDDDFFKIDEEETYDRETVALLHAEIEELQAALAQRDAERSCERCDQRMEDDIHDPLVDGSDEVLQRMQDLIDEANRSDEHVSILEESLHAAEDANRTGQEERRQLEAWVADIEKRIGQREDEHAAEVDALRQRLEESTEQQQRLQRQLRQAATGGNAPKHYEETLEQLQATNKSLQDSLAETQKERTSLEQRIETLSDVQEISLREERASIAKEQAKLSRMRFEITSKLAEVEDLPKVENPADRETSNRIQALRQHLREIHEQEKSEEKEVSLTSRLAKLWHRVEY</sequence>
<name>A0A517NJG8_9BACT</name>
<feature type="compositionally biased region" description="Acidic residues" evidence="2">
    <location>
        <begin position="173"/>
        <end position="184"/>
    </location>
</feature>
<dbReference type="AlphaFoldDB" id="A0A517NJG8"/>
<gene>
    <name evidence="4" type="primary">smc_12</name>
    <name evidence="4" type="ORF">K227x_55980</name>
</gene>
<accession>A0A517NJG8</accession>
<feature type="compositionally biased region" description="Polar residues" evidence="2">
    <location>
        <begin position="148"/>
        <end position="170"/>
    </location>
</feature>
<evidence type="ECO:0000256" key="1">
    <source>
        <dbReference type="SAM" id="Coils"/>
    </source>
</evidence>
<feature type="region of interest" description="Disordered" evidence="2">
    <location>
        <begin position="147"/>
        <end position="184"/>
    </location>
</feature>
<dbReference type="InterPro" id="IPR008984">
    <property type="entry name" value="SMAD_FHA_dom_sf"/>
</dbReference>
<dbReference type="RefSeq" id="WP_145174777.1">
    <property type="nucleotide sequence ID" value="NZ_CP036525.1"/>
</dbReference>
<evidence type="ECO:0000313" key="4">
    <source>
        <dbReference type="EMBL" id="QDT07173.1"/>
    </source>
</evidence>
<dbReference type="OrthoDB" id="262344at2"/>
<evidence type="ECO:0000313" key="5">
    <source>
        <dbReference type="Proteomes" id="UP000318538"/>
    </source>
</evidence>
<dbReference type="KEGG" id="rlc:K227x_55980"/>
<dbReference type="Pfam" id="PF00498">
    <property type="entry name" value="FHA"/>
    <property type="match status" value="1"/>
</dbReference>
<organism evidence="4 5">
    <name type="scientific">Rubripirellula lacrimiformis</name>
    <dbReference type="NCBI Taxonomy" id="1930273"/>
    <lineage>
        <taxon>Bacteria</taxon>
        <taxon>Pseudomonadati</taxon>
        <taxon>Planctomycetota</taxon>
        <taxon>Planctomycetia</taxon>
        <taxon>Pirellulales</taxon>
        <taxon>Pirellulaceae</taxon>
        <taxon>Rubripirellula</taxon>
    </lineage>
</organism>
<dbReference type="CDD" id="cd00060">
    <property type="entry name" value="FHA"/>
    <property type="match status" value="1"/>
</dbReference>
<dbReference type="Gene3D" id="2.60.200.20">
    <property type="match status" value="1"/>
</dbReference>
<evidence type="ECO:0000256" key="2">
    <source>
        <dbReference type="SAM" id="MobiDB-lite"/>
    </source>
</evidence>
<feature type="domain" description="FHA" evidence="3">
    <location>
        <begin position="33"/>
        <end position="82"/>
    </location>
</feature>
<dbReference type="SUPFAM" id="SSF49879">
    <property type="entry name" value="SMAD/FHA domain"/>
    <property type="match status" value="1"/>
</dbReference>